<dbReference type="PANTHER" id="PTHR43280">
    <property type="entry name" value="ARAC-FAMILY TRANSCRIPTIONAL REGULATOR"/>
    <property type="match status" value="1"/>
</dbReference>
<keyword evidence="2" id="KW-0238">DNA-binding</keyword>
<dbReference type="InterPro" id="IPR018060">
    <property type="entry name" value="HTH_AraC"/>
</dbReference>
<keyword evidence="3" id="KW-0804">Transcription</keyword>
<dbReference type="EMBL" id="FTLX01000005">
    <property type="protein sequence ID" value="SIR05859.1"/>
    <property type="molecule type" value="Genomic_DNA"/>
</dbReference>
<dbReference type="InterPro" id="IPR009057">
    <property type="entry name" value="Homeodomain-like_sf"/>
</dbReference>
<dbReference type="GO" id="GO:0043565">
    <property type="term" value="F:sequence-specific DNA binding"/>
    <property type="evidence" value="ECO:0007669"/>
    <property type="project" value="InterPro"/>
</dbReference>
<organism evidence="5 6">
    <name type="scientific">Domibacillus enclensis</name>
    <dbReference type="NCBI Taxonomy" id="1017273"/>
    <lineage>
        <taxon>Bacteria</taxon>
        <taxon>Bacillati</taxon>
        <taxon>Bacillota</taxon>
        <taxon>Bacilli</taxon>
        <taxon>Bacillales</taxon>
        <taxon>Bacillaceae</taxon>
        <taxon>Domibacillus</taxon>
    </lineage>
</organism>
<evidence type="ECO:0000256" key="2">
    <source>
        <dbReference type="ARBA" id="ARBA00023125"/>
    </source>
</evidence>
<gene>
    <name evidence="5" type="ORF">SAMN05443094_10556</name>
</gene>
<dbReference type="SUPFAM" id="SSF51215">
    <property type="entry name" value="Regulatory protein AraC"/>
    <property type="match status" value="1"/>
</dbReference>
<dbReference type="InterPro" id="IPR037923">
    <property type="entry name" value="HTH-like"/>
</dbReference>
<keyword evidence="1" id="KW-0805">Transcription regulation</keyword>
<evidence type="ECO:0000256" key="3">
    <source>
        <dbReference type="ARBA" id="ARBA00023163"/>
    </source>
</evidence>
<dbReference type="STRING" id="1017273.SAMN05443094_10556"/>
<sequence>MPIDSLSSFQKYPEPGRLIAGHFLMNDAYRTWRKEGIQDWIILFTLTGEGYACAAGEKGVCRPGHVTLFKPHEPHEYGTVKGKEWEFIWAHFGPDVLEARYLPDLPLLIASFEQDLTYKRIKTSFERLIQDYREQSLYGEELCQNALREILLLIAQKQHYLLDPRIEETLHLLAKRMKEPVKIEELASKVGLSSSRLSHLFKEQTGSSIIEMLNKMRLDQAALLLEHTDQRASEVSREVGFQHYHYFAEQFRKQFGQSPRTFKRAKRDVQ</sequence>
<evidence type="ECO:0000313" key="5">
    <source>
        <dbReference type="EMBL" id="SIR05859.1"/>
    </source>
</evidence>
<evidence type="ECO:0000313" key="6">
    <source>
        <dbReference type="Proteomes" id="UP000186385"/>
    </source>
</evidence>
<evidence type="ECO:0000256" key="1">
    <source>
        <dbReference type="ARBA" id="ARBA00023015"/>
    </source>
</evidence>
<dbReference type="RefSeq" id="WP_052698331.1">
    <property type="nucleotide sequence ID" value="NZ_FTLX01000005.1"/>
</dbReference>
<reference evidence="5 6" key="1">
    <citation type="submission" date="2017-01" db="EMBL/GenBank/DDBJ databases">
        <authorList>
            <person name="Mah S.A."/>
            <person name="Swanson W.J."/>
            <person name="Moy G.W."/>
            <person name="Vacquier V.D."/>
        </authorList>
    </citation>
    <scope>NUCLEOTIDE SEQUENCE [LARGE SCALE GENOMIC DNA]</scope>
    <source>
        <strain evidence="5 6">NIO-1016</strain>
    </source>
</reference>
<proteinExistence type="predicted"/>
<feature type="domain" description="HTH araC/xylS-type" evidence="4">
    <location>
        <begin position="167"/>
        <end position="265"/>
    </location>
</feature>
<dbReference type="InterPro" id="IPR003313">
    <property type="entry name" value="AraC-bd"/>
</dbReference>
<protein>
    <submittedName>
        <fullName evidence="5">AraC family transcriptional regulator, arabinose operon regulatory protein</fullName>
    </submittedName>
</protein>
<dbReference type="AlphaFoldDB" id="A0A1N6XUH2"/>
<dbReference type="Pfam" id="PF02311">
    <property type="entry name" value="AraC_binding"/>
    <property type="match status" value="1"/>
</dbReference>
<evidence type="ECO:0000259" key="4">
    <source>
        <dbReference type="PROSITE" id="PS01124"/>
    </source>
</evidence>
<dbReference type="Gene3D" id="1.10.10.60">
    <property type="entry name" value="Homeodomain-like"/>
    <property type="match status" value="2"/>
</dbReference>
<accession>A0A1N6XUH2</accession>
<dbReference type="GO" id="GO:0003700">
    <property type="term" value="F:DNA-binding transcription factor activity"/>
    <property type="evidence" value="ECO:0007669"/>
    <property type="project" value="InterPro"/>
</dbReference>
<dbReference type="Pfam" id="PF12833">
    <property type="entry name" value="HTH_18"/>
    <property type="match status" value="1"/>
</dbReference>
<dbReference type="Gene3D" id="2.60.120.280">
    <property type="entry name" value="Regulatory protein AraC"/>
    <property type="match status" value="1"/>
</dbReference>
<dbReference type="PROSITE" id="PS01124">
    <property type="entry name" value="HTH_ARAC_FAMILY_2"/>
    <property type="match status" value="1"/>
</dbReference>
<dbReference type="SMART" id="SM00342">
    <property type="entry name" value="HTH_ARAC"/>
    <property type="match status" value="1"/>
</dbReference>
<name>A0A1N6XUH2_9BACI</name>
<dbReference type="PANTHER" id="PTHR43280:SF2">
    <property type="entry name" value="HTH-TYPE TRANSCRIPTIONAL REGULATOR EXSA"/>
    <property type="match status" value="1"/>
</dbReference>
<dbReference type="SUPFAM" id="SSF46689">
    <property type="entry name" value="Homeodomain-like"/>
    <property type="match status" value="2"/>
</dbReference>
<dbReference type="Proteomes" id="UP000186385">
    <property type="component" value="Unassembled WGS sequence"/>
</dbReference>